<dbReference type="InterPro" id="IPR037660">
    <property type="entry name" value="CCDC51"/>
</dbReference>
<reference evidence="7" key="2">
    <citation type="submission" date="2021-03" db="UniProtKB">
        <authorList>
            <consortium name="Ensembl"/>
        </authorList>
    </citation>
    <scope>IDENTIFICATION</scope>
</reference>
<keyword evidence="9 10" id="KW-0813">Transport</keyword>
<evidence type="ECO:0000313" key="7">
    <source>
        <dbReference type="Ensembl" id="ENSXETP00000108245"/>
    </source>
</evidence>
<evidence type="ECO:0000313" key="8">
    <source>
        <dbReference type="Proteomes" id="UP000008143"/>
    </source>
</evidence>
<evidence type="ECO:0000256" key="5">
    <source>
        <dbReference type="PROSITE-ProRule" id="PRU00309"/>
    </source>
</evidence>
<dbReference type="CTD" id="79714"/>
<dbReference type="Ensembl" id="ENSXETT00000122081">
    <property type="protein sequence ID" value="ENSXETP00000108245"/>
    <property type="gene ID" value="ENSXETG00000044242"/>
</dbReference>
<dbReference type="GeneTree" id="ENSGT00940000164945"/>
<keyword evidence="9 10" id="KW-0406">Ion transport</keyword>
<evidence type="ECO:0000256" key="3">
    <source>
        <dbReference type="ARBA" id="ARBA00022833"/>
    </source>
</evidence>
<dbReference type="RefSeq" id="XP_012816086.1">
    <property type="nucleotide sequence ID" value="XM_012960632.3"/>
</dbReference>
<dbReference type="Xenbase" id="XB-GENE-5723238">
    <property type="gene designation" value="ccdc51"/>
</dbReference>
<keyword evidence="9 10" id="KW-0407">Ion channel</keyword>
<keyword evidence="1" id="KW-0479">Metal-binding</keyword>
<dbReference type="GO" id="GO:0034220">
    <property type="term" value="P:monoatomic ion transmembrane transport"/>
    <property type="evidence" value="ECO:0007669"/>
    <property type="project" value="UniProtKB-KW"/>
</dbReference>
<keyword evidence="2 5" id="KW-0863">Zinc-finger</keyword>
<evidence type="ECO:0000256" key="1">
    <source>
        <dbReference type="ARBA" id="ARBA00022723"/>
    </source>
</evidence>
<dbReference type="AlphaFoldDB" id="A0A803JK14"/>
<dbReference type="GO" id="GO:0003677">
    <property type="term" value="F:DNA binding"/>
    <property type="evidence" value="ECO:0007669"/>
    <property type="project" value="UniProtKB-UniRule"/>
</dbReference>
<gene>
    <name evidence="7 9 10 11" type="primary">ccdc51</name>
</gene>
<sequence length="722" mass="82089">MPNCIVKGCRHKSGQKIQYPDVVLHPFPNNINLIKNWLLQTGQDLGDIDVLADKILKGKKTANYRMCSCHFTRDSYMARGSKTTLKPNAVPTIFPIILPPAVVCSQISLPPAKRLRVEDEVPSTSAAVVRIVSKLVTVHTQTDDRVFRRDASVNTYNWPMQVDVATQTDPQVETKVLKTETKNESQEVKGWAAEMDHLYHKKSTKKTINKSFISNVVRPTVQEQAGRFLGVCPSRLFQEPSAIVVQRDFVKQKKFIVFEDSLDILLSLVRCQHSQLPPCQAPVSHIEKKVDGSLLTVHLTCLSGHNSLVWSAQPVFGNISIGNVLMASTILLSSVSLKKVLEMFHIFGIPASSPKTYHEYQKAYLFPAVDSQWRLEEGKIKAELAENPVALATGRQVINLGHFNKYCMYSMMDVMSKKIVSFKPEHFGPESILGDIGKEALQICLDQLIYGKVNVKIIATDQHVGIRKLMEIKYPHIEHQLDVWQLCKIVAQRLEETSKKRKCGSIARWIPAITNHLWWSAQTCKQNVNLLIDKWKSVLFHVANVHHFPSLKLYQKCQHERISKMEEKNTEWIHSDHPAHAALAEIINDPLLLDDISKTETFCHTRDLEAFYRTIEKCQSEHLPLSIDELYARTILAALSYNRNVPREQTSVIWPELSNLNTGDTFNKVEESEWVPKSEDRESYLLDIMSDSVKILFGGLQYNWISVPTFLPQTVVRCKAEV</sequence>
<dbReference type="PANTHER" id="PTHR28624:SF1">
    <property type="entry name" value="MITOCHONDRIAL POTASSIUM CHANNEL"/>
    <property type="match status" value="1"/>
</dbReference>
<keyword evidence="8" id="KW-1185">Reference proteome</keyword>
<dbReference type="OrthoDB" id="9880673at2759"/>
<evidence type="ECO:0000313" key="11">
    <source>
        <dbReference type="Xenbase" id="XB-GENE-5723238"/>
    </source>
</evidence>
<evidence type="ECO:0000256" key="2">
    <source>
        <dbReference type="ARBA" id="ARBA00022771"/>
    </source>
</evidence>
<evidence type="ECO:0000259" key="6">
    <source>
        <dbReference type="PROSITE" id="PS50950"/>
    </source>
</evidence>
<dbReference type="Pfam" id="PF05485">
    <property type="entry name" value="THAP"/>
    <property type="match status" value="1"/>
</dbReference>
<dbReference type="PANTHER" id="PTHR28624">
    <property type="entry name" value="COILED-COIL DOMAIN-CONTAINING PROTEIN 51"/>
    <property type="match status" value="1"/>
</dbReference>
<dbReference type="RefSeq" id="XP_012816083.1">
    <property type="nucleotide sequence ID" value="XM_012960629.3"/>
</dbReference>
<dbReference type="Proteomes" id="UP000008143">
    <property type="component" value="Chromosome 4"/>
</dbReference>
<dbReference type="SUPFAM" id="SSF57716">
    <property type="entry name" value="Glucocorticoid receptor-like (DNA-binding domain)"/>
    <property type="match status" value="1"/>
</dbReference>
<organism evidence="7">
    <name type="scientific">Xenopus tropicalis</name>
    <name type="common">Western clawed frog</name>
    <name type="synonym">Silurana tropicalis</name>
    <dbReference type="NCBI Taxonomy" id="8364"/>
    <lineage>
        <taxon>Eukaryota</taxon>
        <taxon>Metazoa</taxon>
        <taxon>Chordata</taxon>
        <taxon>Craniata</taxon>
        <taxon>Vertebrata</taxon>
        <taxon>Euteleostomi</taxon>
        <taxon>Amphibia</taxon>
        <taxon>Batrachia</taxon>
        <taxon>Anura</taxon>
        <taxon>Pipoidea</taxon>
        <taxon>Pipidae</taxon>
        <taxon>Xenopodinae</taxon>
        <taxon>Xenopus</taxon>
        <taxon>Silurana</taxon>
    </lineage>
</organism>
<evidence type="ECO:0000313" key="10">
    <source>
        <dbReference type="RefSeq" id="XP_012816086.1"/>
    </source>
</evidence>
<accession>A0A803JK14</accession>
<dbReference type="PROSITE" id="PS50950">
    <property type="entry name" value="ZF_THAP"/>
    <property type="match status" value="1"/>
</dbReference>
<keyword evidence="4 5" id="KW-0238">DNA-binding</keyword>
<dbReference type="InterPro" id="IPR006612">
    <property type="entry name" value="THAP_Znf"/>
</dbReference>
<dbReference type="SMART" id="SM00692">
    <property type="entry name" value="DM3"/>
    <property type="match status" value="1"/>
</dbReference>
<reference evidence="9 10" key="3">
    <citation type="submission" date="2025-04" db="UniProtKB">
        <authorList>
            <consortium name="RefSeq"/>
        </authorList>
    </citation>
    <scope>IDENTIFICATION</scope>
    <source>
        <strain evidence="9 10">Nigerian</strain>
        <tissue evidence="9 10">Liver and blood</tissue>
    </source>
</reference>
<dbReference type="AGR" id="Xenbase:XB-GENE-5723238"/>
<evidence type="ECO:0000256" key="4">
    <source>
        <dbReference type="ARBA" id="ARBA00023125"/>
    </source>
</evidence>
<keyword evidence="3" id="KW-0862">Zinc</keyword>
<proteinExistence type="predicted"/>
<dbReference type="GeneID" id="100145697"/>
<dbReference type="GO" id="GO:0008270">
    <property type="term" value="F:zinc ion binding"/>
    <property type="evidence" value="ECO:0007669"/>
    <property type="project" value="UniProtKB-KW"/>
</dbReference>
<dbReference type="SMART" id="SM00980">
    <property type="entry name" value="THAP"/>
    <property type="match status" value="1"/>
</dbReference>
<reference evidence="7" key="1">
    <citation type="journal article" date="2010" name="Science">
        <title>The genome of the Western clawed frog Xenopus tropicalis.</title>
        <authorList>
            <person name="Hellsten U."/>
            <person name="Harland R.M."/>
            <person name="Gilchrist M.J."/>
            <person name="Hendrix D."/>
            <person name="Jurka J."/>
            <person name="Kapitonov V."/>
            <person name="Ovcharenko I."/>
            <person name="Putnam N.H."/>
            <person name="Shu S."/>
            <person name="Taher L."/>
            <person name="Blitz I.L."/>
            <person name="Blumberg B."/>
            <person name="Dichmann D.S."/>
            <person name="Dubchak I."/>
            <person name="Amaya E."/>
            <person name="Detter J.C."/>
            <person name="Fletcher R."/>
            <person name="Gerhard D.S."/>
            <person name="Goodstein D."/>
            <person name="Graves T."/>
            <person name="Grigoriev I.V."/>
            <person name="Grimwood J."/>
            <person name="Kawashima T."/>
            <person name="Lindquist E."/>
            <person name="Lucas S.M."/>
            <person name="Mead P.E."/>
            <person name="Mitros T."/>
            <person name="Ogino H."/>
            <person name="Ohta Y."/>
            <person name="Poliakov A.V."/>
            <person name="Pollet N."/>
            <person name="Robert J."/>
            <person name="Salamov A."/>
            <person name="Sater A.K."/>
            <person name="Schmutz J."/>
            <person name="Terry A."/>
            <person name="Vize P.D."/>
            <person name="Warren W.C."/>
            <person name="Wells D."/>
            <person name="Wills A."/>
            <person name="Wilson R.K."/>
            <person name="Zimmerman L.B."/>
            <person name="Zorn A.M."/>
            <person name="Grainger R."/>
            <person name="Grammer T."/>
            <person name="Khokha M.K."/>
            <person name="Richardson P.M."/>
            <person name="Rokhsar D.S."/>
        </authorList>
    </citation>
    <scope>NUCLEOTIDE SEQUENCE [LARGE SCALE GENOMIC DNA]</scope>
    <source>
        <strain evidence="7">Nigerian</strain>
    </source>
</reference>
<evidence type="ECO:0000313" key="9">
    <source>
        <dbReference type="RefSeq" id="XP_012816083.1"/>
    </source>
</evidence>
<feature type="domain" description="THAP-type" evidence="6">
    <location>
        <begin position="1"/>
        <end position="94"/>
    </location>
</feature>
<name>A0A803JK14_XENTR</name>
<protein>
    <submittedName>
        <fullName evidence="7">Coiled-coil domain containing 51</fullName>
    </submittedName>
    <submittedName>
        <fullName evidence="9 10">Mitochondrial potassium channel isoform X2</fullName>
    </submittedName>
</protein>